<name>A0A0A9XS65_LYGHE</name>
<dbReference type="AlphaFoldDB" id="A0A0A9XS65"/>
<accession>A0A0A9XS65</accession>
<proteinExistence type="predicted"/>
<dbReference type="EMBL" id="GBHO01020810">
    <property type="protein sequence ID" value="JAG22794.1"/>
    <property type="molecule type" value="Transcribed_RNA"/>
</dbReference>
<sequence length="150" mass="17362">MKISVEKTQLTSNKQKRQVALNLLGLQPIIQTKRTQKLNSCNKKLYKKFTIKMRDSIYPDQKVITVLSADSGAVGWEVCCPYCLEEEDDVPTSMLMTSVRSGREFKRAFDKFFKLIKSLFPPLFLYLTGHSFKENKIKKNHASSPFRLHK</sequence>
<reference evidence="1" key="1">
    <citation type="journal article" date="2014" name="PLoS ONE">
        <title>Transcriptome-Based Identification of ABC Transporters in the Western Tarnished Plant Bug Lygus hesperus.</title>
        <authorList>
            <person name="Hull J.J."/>
            <person name="Chaney K."/>
            <person name="Geib S.M."/>
            <person name="Fabrick J.A."/>
            <person name="Brent C.S."/>
            <person name="Walsh D."/>
            <person name="Lavine L.C."/>
        </authorList>
    </citation>
    <scope>NUCLEOTIDE SEQUENCE</scope>
</reference>
<evidence type="ECO:0000313" key="1">
    <source>
        <dbReference type="EMBL" id="JAG22794.1"/>
    </source>
</evidence>
<protein>
    <submittedName>
        <fullName evidence="1">Transcriptional repressor NrdR</fullName>
    </submittedName>
</protein>
<reference evidence="1" key="2">
    <citation type="submission" date="2014-07" db="EMBL/GenBank/DDBJ databases">
        <authorList>
            <person name="Hull J."/>
        </authorList>
    </citation>
    <scope>NUCLEOTIDE SEQUENCE</scope>
</reference>
<gene>
    <name evidence="1" type="primary">nrdR_1</name>
    <name evidence="1" type="ORF">CM83_73412</name>
</gene>
<organism evidence="1">
    <name type="scientific">Lygus hesperus</name>
    <name type="common">Western plant bug</name>
    <dbReference type="NCBI Taxonomy" id="30085"/>
    <lineage>
        <taxon>Eukaryota</taxon>
        <taxon>Metazoa</taxon>
        <taxon>Ecdysozoa</taxon>
        <taxon>Arthropoda</taxon>
        <taxon>Hexapoda</taxon>
        <taxon>Insecta</taxon>
        <taxon>Pterygota</taxon>
        <taxon>Neoptera</taxon>
        <taxon>Paraneoptera</taxon>
        <taxon>Hemiptera</taxon>
        <taxon>Heteroptera</taxon>
        <taxon>Panheteroptera</taxon>
        <taxon>Cimicomorpha</taxon>
        <taxon>Miridae</taxon>
        <taxon>Mirini</taxon>
        <taxon>Lygus</taxon>
    </lineage>
</organism>